<dbReference type="RefSeq" id="XP_033451273.1">
    <property type="nucleotide sequence ID" value="XM_033589709.1"/>
</dbReference>
<evidence type="ECO:0000256" key="1">
    <source>
        <dbReference type="SAM" id="MobiDB-lite"/>
    </source>
</evidence>
<feature type="compositionally biased region" description="Polar residues" evidence="1">
    <location>
        <begin position="38"/>
        <end position="58"/>
    </location>
</feature>
<dbReference type="AlphaFoldDB" id="A0A6A5RRP6"/>
<gene>
    <name evidence="2" type="ORF">M421DRAFT_364496</name>
</gene>
<dbReference type="Proteomes" id="UP000800082">
    <property type="component" value="Unassembled WGS sequence"/>
</dbReference>
<evidence type="ECO:0000313" key="3">
    <source>
        <dbReference type="Proteomes" id="UP000800082"/>
    </source>
</evidence>
<proteinExistence type="predicted"/>
<sequence length="121" mass="13107">MKLSCPRSPTSPTSPTISQSPRRSKLCPKTIPHYKPRSLTSQPATRTAAKSSPTTANPTTRSLRRTQCTTTTSCAAPCTRTLSPPLPPKLLGTGTAWSLCQAQRTARPTRCSCTVHFVQRI</sequence>
<protein>
    <submittedName>
        <fullName evidence="2">Uncharacterized protein</fullName>
    </submittedName>
</protein>
<feature type="region of interest" description="Disordered" evidence="1">
    <location>
        <begin position="1"/>
        <end position="68"/>
    </location>
</feature>
<evidence type="ECO:0000313" key="2">
    <source>
        <dbReference type="EMBL" id="KAF1931025.1"/>
    </source>
</evidence>
<name>A0A6A5RRP6_9PLEO</name>
<feature type="compositionally biased region" description="Low complexity" evidence="1">
    <location>
        <begin position="59"/>
        <end position="68"/>
    </location>
</feature>
<dbReference type="GeneID" id="54347357"/>
<reference evidence="2" key="1">
    <citation type="journal article" date="2020" name="Stud. Mycol.">
        <title>101 Dothideomycetes genomes: a test case for predicting lifestyles and emergence of pathogens.</title>
        <authorList>
            <person name="Haridas S."/>
            <person name="Albert R."/>
            <person name="Binder M."/>
            <person name="Bloem J."/>
            <person name="Labutti K."/>
            <person name="Salamov A."/>
            <person name="Andreopoulos B."/>
            <person name="Baker S."/>
            <person name="Barry K."/>
            <person name="Bills G."/>
            <person name="Bluhm B."/>
            <person name="Cannon C."/>
            <person name="Castanera R."/>
            <person name="Culley D."/>
            <person name="Daum C."/>
            <person name="Ezra D."/>
            <person name="Gonzalez J."/>
            <person name="Henrissat B."/>
            <person name="Kuo A."/>
            <person name="Liang C."/>
            <person name="Lipzen A."/>
            <person name="Lutzoni F."/>
            <person name="Magnuson J."/>
            <person name="Mondo S."/>
            <person name="Nolan M."/>
            <person name="Ohm R."/>
            <person name="Pangilinan J."/>
            <person name="Park H.-J."/>
            <person name="Ramirez L."/>
            <person name="Alfaro M."/>
            <person name="Sun H."/>
            <person name="Tritt A."/>
            <person name="Yoshinaga Y."/>
            <person name="Zwiers L.-H."/>
            <person name="Turgeon B."/>
            <person name="Goodwin S."/>
            <person name="Spatafora J."/>
            <person name="Crous P."/>
            <person name="Grigoriev I."/>
        </authorList>
    </citation>
    <scope>NUCLEOTIDE SEQUENCE</scope>
    <source>
        <strain evidence="2">CBS 183.55</strain>
    </source>
</reference>
<organism evidence="2 3">
    <name type="scientific">Didymella exigua CBS 183.55</name>
    <dbReference type="NCBI Taxonomy" id="1150837"/>
    <lineage>
        <taxon>Eukaryota</taxon>
        <taxon>Fungi</taxon>
        <taxon>Dikarya</taxon>
        <taxon>Ascomycota</taxon>
        <taxon>Pezizomycotina</taxon>
        <taxon>Dothideomycetes</taxon>
        <taxon>Pleosporomycetidae</taxon>
        <taxon>Pleosporales</taxon>
        <taxon>Pleosporineae</taxon>
        <taxon>Didymellaceae</taxon>
        <taxon>Didymella</taxon>
    </lineage>
</organism>
<dbReference type="EMBL" id="ML978962">
    <property type="protein sequence ID" value="KAF1931025.1"/>
    <property type="molecule type" value="Genomic_DNA"/>
</dbReference>
<accession>A0A6A5RRP6</accession>
<feature type="compositionally biased region" description="Basic residues" evidence="1">
    <location>
        <begin position="22"/>
        <end position="36"/>
    </location>
</feature>
<keyword evidence="3" id="KW-1185">Reference proteome</keyword>
<feature type="compositionally biased region" description="Low complexity" evidence="1">
    <location>
        <begin position="1"/>
        <end position="21"/>
    </location>
</feature>